<proteinExistence type="predicted"/>
<evidence type="ECO:0000313" key="1">
    <source>
        <dbReference type="EMBL" id="RNF20761.1"/>
    </source>
</evidence>
<keyword evidence="2" id="KW-1185">Reference proteome</keyword>
<dbReference type="GeneID" id="40317443"/>
<accession>A0A3R7S3V8</accession>
<reference evidence="1 2" key="1">
    <citation type="journal article" date="2018" name="BMC Genomics">
        <title>Genomic comparison of Trypanosoma conorhini and Trypanosoma rangeli to Trypanosoma cruzi strains of high and low virulence.</title>
        <authorList>
            <person name="Bradwell K.R."/>
            <person name="Koparde V.N."/>
            <person name="Matveyev A.V."/>
            <person name="Serrano M.G."/>
            <person name="Alves J.M."/>
            <person name="Parikh H."/>
            <person name="Huang B."/>
            <person name="Lee V."/>
            <person name="Espinosa-Alvarez O."/>
            <person name="Ortiz P.A."/>
            <person name="Costa-Martins A.G."/>
            <person name="Teixeira M.M."/>
            <person name="Buck G.A."/>
        </authorList>
    </citation>
    <scope>NUCLEOTIDE SEQUENCE [LARGE SCALE GENOMIC DNA]</scope>
    <source>
        <strain evidence="1 2">025E</strain>
    </source>
</reference>
<name>A0A3R7S3V8_9TRYP</name>
<comment type="caution">
    <text evidence="1">The sequence shown here is derived from an EMBL/GenBank/DDBJ whole genome shotgun (WGS) entry which is preliminary data.</text>
</comment>
<gene>
    <name evidence="1" type="ORF">Tco025E_03832</name>
</gene>
<dbReference type="EMBL" id="MKKU01000171">
    <property type="protein sequence ID" value="RNF20761.1"/>
    <property type="molecule type" value="Genomic_DNA"/>
</dbReference>
<protein>
    <submittedName>
        <fullName evidence="1">Uncharacterized protein</fullName>
    </submittedName>
</protein>
<dbReference type="OrthoDB" id="239802at2759"/>
<dbReference type="Proteomes" id="UP000284403">
    <property type="component" value="Unassembled WGS sequence"/>
</dbReference>
<organism evidence="1 2">
    <name type="scientific">Trypanosoma conorhini</name>
    <dbReference type="NCBI Taxonomy" id="83891"/>
    <lineage>
        <taxon>Eukaryota</taxon>
        <taxon>Discoba</taxon>
        <taxon>Euglenozoa</taxon>
        <taxon>Kinetoplastea</taxon>
        <taxon>Metakinetoplastina</taxon>
        <taxon>Trypanosomatida</taxon>
        <taxon>Trypanosomatidae</taxon>
        <taxon>Trypanosoma</taxon>
    </lineage>
</organism>
<evidence type="ECO:0000313" key="2">
    <source>
        <dbReference type="Proteomes" id="UP000284403"/>
    </source>
</evidence>
<dbReference type="RefSeq" id="XP_029229318.1">
    <property type="nucleotide sequence ID" value="XM_029370749.1"/>
</dbReference>
<sequence>MANGEEASMGLPLGGCLCRSFLSKLVDLAIWDVEKQQLRSPRKVLEVLQSGLQQHAENYYQAVVEDFNQCLLRLQCHGASALDGRKLFFACPNEDGSMVEIFPNGSSVKVTVENHKYFLNLVQSMRHNVPTLLRDLPIDPKLHLSGDYYPVACFIANHLLNPSSEWYIDNEEDWNALHVTYSLPFNGQLLDVFPGQHNALVPYWNAKRFGINAMRLLQQLMAVHQLPVHFFYPPLEELHQQELSLRSRGYLDFLYALQRMNGPFGRVLSVEEFNAIGLTYSIPVGNTFVPLIPGKEHEPVAYEDKDLFVNLAIAKLMGTAMTPTPNHPCTSALPPHPLMDNMPPSEKKFWDDVEAVRKNPAEAVGLCFAIRVLGQDIFLKECGDTIGVTEENVEEYVYCLSQKREMIHAAFVQNEILTTERHMVPLHHAPPTVAREMESLYRYPPQNSPRWNTFTLGPEDATNEIFRIANAASGNNENDTARELRGPLFFAIPISGKGLYKLLPHGEAIPVSRSNQKEFVERICYEKNRLQFIDSAASKHSLPSAQAERTAGFEPADGISPAYSHLPAMEISEPIQNQRRRIYYDPSSGSMTVATLATLDEIDMYKKNLTLLKRNRDRVPLGTLQDLSLTYALTVAGVELELVKDGRLRCVAMHELDSYVDMAIRKLDELRDRILEQNEVYPHGLVAPPHTTSATQ</sequence>
<dbReference type="AlphaFoldDB" id="A0A3R7S3V8"/>